<feature type="compositionally biased region" description="Basic and acidic residues" evidence="1">
    <location>
        <begin position="121"/>
        <end position="142"/>
    </location>
</feature>
<organism evidence="2 3">
    <name type="scientific">Thalassiosira oceanica</name>
    <name type="common">Marine diatom</name>
    <dbReference type="NCBI Taxonomy" id="159749"/>
    <lineage>
        <taxon>Eukaryota</taxon>
        <taxon>Sar</taxon>
        <taxon>Stramenopiles</taxon>
        <taxon>Ochrophyta</taxon>
        <taxon>Bacillariophyta</taxon>
        <taxon>Coscinodiscophyceae</taxon>
        <taxon>Thalassiosirophycidae</taxon>
        <taxon>Thalassiosirales</taxon>
        <taxon>Thalassiosiraceae</taxon>
        <taxon>Thalassiosira</taxon>
    </lineage>
</organism>
<sequence>MSRSIRAFVGNAVIAESFRLCVGGRDFRGRVSREARLLDVPEVAVVVVLRREAQPVAARREVARRPELLELEGHAGRVSVAPRGALLHSRAVVLAQLVPAGAPARVERQVALGAARQGARDAGEVEYARPAGEDARAPRERGAAGAPVAAPPPAVRLEGRAGVGEDARRARSGGEGRLARRGRRGVGEVAGAETRAGRRRRRGGRRRCPEGRGGGERGGSCSESREPHHEESKNNIWNPAGIRAGPSGNGYPYLLSTALPCSHSPGKAPGYPDKKPFDVSFQPTPMLLATAPACPFGIVGIDVVIPSTPQLSPPHNSLDVIEKILANAELAKALDRGKGQNWQTLRFNFGMADRPREKRVEGREWSGSPYARPIATSPLGVDRSAHLQRDYSTLSSSVGSAGTTTIGRKPVATEVGCGIELSPCSAACPLGTIYTSFWPNICAGLLSGTSAAPLSVGLPFEFGFADIRRRRCRGELVYKSTFNVANRRSTETHGYGAIRVALLGAPWFCSVFLGF</sequence>
<protein>
    <submittedName>
        <fullName evidence="2">Uncharacterized protein</fullName>
    </submittedName>
</protein>
<dbReference type="EMBL" id="AGNL01018233">
    <property type="protein sequence ID" value="EJK63466.1"/>
    <property type="molecule type" value="Genomic_DNA"/>
</dbReference>
<gene>
    <name evidence="2" type="ORF">THAOC_15869</name>
</gene>
<feature type="region of interest" description="Disordered" evidence="1">
    <location>
        <begin position="121"/>
        <end position="241"/>
    </location>
</feature>
<name>K0SQW8_THAOC</name>
<evidence type="ECO:0000313" key="2">
    <source>
        <dbReference type="EMBL" id="EJK63466.1"/>
    </source>
</evidence>
<accession>K0SQW8</accession>
<feature type="non-terminal residue" evidence="2">
    <location>
        <position position="515"/>
    </location>
</feature>
<reference evidence="2 3" key="1">
    <citation type="journal article" date="2012" name="Genome Biol.">
        <title>Genome and low-iron response of an oceanic diatom adapted to chronic iron limitation.</title>
        <authorList>
            <person name="Lommer M."/>
            <person name="Specht M."/>
            <person name="Roy A.S."/>
            <person name="Kraemer L."/>
            <person name="Andreson R."/>
            <person name="Gutowska M.A."/>
            <person name="Wolf J."/>
            <person name="Bergner S.V."/>
            <person name="Schilhabel M.B."/>
            <person name="Klostermeier U.C."/>
            <person name="Beiko R.G."/>
            <person name="Rosenstiel P."/>
            <person name="Hippler M."/>
            <person name="Laroche J."/>
        </authorList>
    </citation>
    <scope>NUCLEOTIDE SEQUENCE [LARGE SCALE GENOMIC DNA]</scope>
    <source>
        <strain evidence="2 3">CCMP1005</strain>
    </source>
</reference>
<feature type="compositionally biased region" description="Basic and acidic residues" evidence="1">
    <location>
        <begin position="223"/>
        <end position="233"/>
    </location>
</feature>
<dbReference type="Proteomes" id="UP000266841">
    <property type="component" value="Unassembled WGS sequence"/>
</dbReference>
<evidence type="ECO:0000256" key="1">
    <source>
        <dbReference type="SAM" id="MobiDB-lite"/>
    </source>
</evidence>
<keyword evidence="3" id="KW-1185">Reference proteome</keyword>
<comment type="caution">
    <text evidence="2">The sequence shown here is derived from an EMBL/GenBank/DDBJ whole genome shotgun (WGS) entry which is preliminary data.</text>
</comment>
<feature type="compositionally biased region" description="Basic and acidic residues" evidence="1">
    <location>
        <begin position="157"/>
        <end position="178"/>
    </location>
</feature>
<dbReference type="AlphaFoldDB" id="K0SQW8"/>
<proteinExistence type="predicted"/>
<evidence type="ECO:0000313" key="3">
    <source>
        <dbReference type="Proteomes" id="UP000266841"/>
    </source>
</evidence>
<feature type="compositionally biased region" description="Basic residues" evidence="1">
    <location>
        <begin position="197"/>
        <end position="206"/>
    </location>
</feature>